<reference evidence="1" key="1">
    <citation type="journal article" date="2021" name="PeerJ">
        <title>Extensive microbial diversity within the chicken gut microbiome revealed by metagenomics and culture.</title>
        <authorList>
            <person name="Gilroy R."/>
            <person name="Ravi A."/>
            <person name="Getino M."/>
            <person name="Pursley I."/>
            <person name="Horton D.L."/>
            <person name="Alikhan N.F."/>
            <person name="Baker D."/>
            <person name="Gharbi K."/>
            <person name="Hall N."/>
            <person name="Watson M."/>
            <person name="Adriaenssens E.M."/>
            <person name="Foster-Nyarko E."/>
            <person name="Jarju S."/>
            <person name="Secka A."/>
            <person name="Antonio M."/>
            <person name="Oren A."/>
            <person name="Chaudhuri R.R."/>
            <person name="La Ragione R."/>
            <person name="Hildebrand F."/>
            <person name="Pallen M.J."/>
        </authorList>
    </citation>
    <scope>NUCLEOTIDE SEQUENCE</scope>
    <source>
        <strain evidence="1">CHK185-5351</strain>
    </source>
</reference>
<evidence type="ECO:0000313" key="1">
    <source>
        <dbReference type="EMBL" id="HJC16068.1"/>
    </source>
</evidence>
<dbReference type="EMBL" id="DWWU01000039">
    <property type="protein sequence ID" value="HJC16068.1"/>
    <property type="molecule type" value="Genomic_DNA"/>
</dbReference>
<gene>
    <name evidence="1" type="ORF">H9705_09690</name>
</gene>
<comment type="caution">
    <text evidence="1">The sequence shown here is derived from an EMBL/GenBank/DDBJ whole genome shotgun (WGS) entry which is preliminary data.</text>
</comment>
<dbReference type="Proteomes" id="UP000823849">
    <property type="component" value="Unassembled WGS sequence"/>
</dbReference>
<organism evidence="1 2">
    <name type="scientific">Candidatus Fusicatenibacter intestinigallinarum</name>
    <dbReference type="NCBI Taxonomy" id="2838598"/>
    <lineage>
        <taxon>Bacteria</taxon>
        <taxon>Bacillati</taxon>
        <taxon>Bacillota</taxon>
        <taxon>Clostridia</taxon>
        <taxon>Lachnospirales</taxon>
        <taxon>Lachnospiraceae</taxon>
        <taxon>Fusicatenibacter</taxon>
    </lineage>
</organism>
<protein>
    <submittedName>
        <fullName evidence="1">Uncharacterized protein</fullName>
    </submittedName>
</protein>
<dbReference type="AlphaFoldDB" id="A0A9D2NCK0"/>
<evidence type="ECO:0000313" key="2">
    <source>
        <dbReference type="Proteomes" id="UP000823849"/>
    </source>
</evidence>
<sequence length="123" mass="14682">MKKYNLSKIMKRAWKLVKKAGMTISSGLKKAWKEAKTVKEKFEKNAKILKPGYDESCCSDSAYLYFSLWEKYGKSRVYINDYKRRTLAYIDRETKQITEYDLCGVSRKEYDAVVNTFFERYEF</sequence>
<proteinExistence type="predicted"/>
<name>A0A9D2NCK0_9FIRM</name>
<reference evidence="1" key="2">
    <citation type="submission" date="2021-04" db="EMBL/GenBank/DDBJ databases">
        <authorList>
            <person name="Gilroy R."/>
        </authorList>
    </citation>
    <scope>NUCLEOTIDE SEQUENCE</scope>
    <source>
        <strain evidence="1">CHK185-5351</strain>
    </source>
</reference>
<accession>A0A9D2NCK0</accession>